<reference evidence="2 3" key="1">
    <citation type="submission" date="2019-08" db="EMBL/GenBank/DDBJ databases">
        <title>Deep-cultivation of Planctomycetes and their phenomic and genomic characterization uncovers novel biology.</title>
        <authorList>
            <person name="Wiegand S."/>
            <person name="Jogler M."/>
            <person name="Boedeker C."/>
            <person name="Pinto D."/>
            <person name="Vollmers J."/>
            <person name="Rivas-Marin E."/>
            <person name="Kohn T."/>
            <person name="Peeters S.H."/>
            <person name="Heuer A."/>
            <person name="Rast P."/>
            <person name="Oberbeckmann S."/>
            <person name="Bunk B."/>
            <person name="Jeske O."/>
            <person name="Meyerdierks A."/>
            <person name="Storesund J.E."/>
            <person name="Kallscheuer N."/>
            <person name="Luecker S."/>
            <person name="Lage O.M."/>
            <person name="Pohl T."/>
            <person name="Merkel B.J."/>
            <person name="Hornburger P."/>
            <person name="Mueller R.-W."/>
            <person name="Bruemmer F."/>
            <person name="Labrenz M."/>
            <person name="Spormann A.M."/>
            <person name="Op den Camp H."/>
            <person name="Overmann J."/>
            <person name="Amann R."/>
            <person name="Jetten M.S.M."/>
            <person name="Mascher T."/>
            <person name="Medema M.H."/>
            <person name="Devos D.P."/>
            <person name="Kaster A.-K."/>
            <person name="Ovreas L."/>
            <person name="Rohde M."/>
            <person name="Galperin M.Y."/>
            <person name="Jogler C."/>
        </authorList>
    </citation>
    <scope>NUCLEOTIDE SEQUENCE [LARGE SCALE GENOMIC DNA]</scope>
    <source>
        <strain evidence="2 3">OJF2</strain>
    </source>
</reference>
<feature type="compositionally biased region" description="Basic residues" evidence="1">
    <location>
        <begin position="47"/>
        <end position="56"/>
    </location>
</feature>
<dbReference type="AlphaFoldDB" id="A0A5B9WFN5"/>
<evidence type="ECO:0000256" key="1">
    <source>
        <dbReference type="SAM" id="MobiDB-lite"/>
    </source>
</evidence>
<feature type="region of interest" description="Disordered" evidence="1">
    <location>
        <begin position="1"/>
        <end position="179"/>
    </location>
</feature>
<dbReference type="Proteomes" id="UP000324233">
    <property type="component" value="Chromosome"/>
</dbReference>
<feature type="compositionally biased region" description="Basic residues" evidence="1">
    <location>
        <begin position="87"/>
        <end position="99"/>
    </location>
</feature>
<sequence>MQSYQRAALDVRRTSRPGPAPGDPQGAKTKPDAPRREAWWRGCGPPRRARRGHRRGPSPVPTRGAARRRWDRAGRCDDAAGAGSRIPARRGRRGCRRRPERGGPAGRTPRGSRQGRSVPDHGRGSARSSRLARSPERPHGLSPASSDLAPPAPVRPAGPPRRSKSKQEEAPIACNASPRSWSSCHRHGCGGFPGRESPVGLGISLPRRSSSLGAGRHRQTVQLYACVTTDAFVAPRTRKVKFLAVASPLRARTLMRTVALVFPLGMTTTPCLRW</sequence>
<keyword evidence="3" id="KW-1185">Reference proteome</keyword>
<feature type="compositionally biased region" description="Basic and acidic residues" evidence="1">
    <location>
        <begin position="29"/>
        <end position="39"/>
    </location>
</feature>
<feature type="compositionally biased region" description="Pro residues" evidence="1">
    <location>
        <begin position="150"/>
        <end position="159"/>
    </location>
</feature>
<proteinExistence type="predicted"/>
<accession>A0A5B9WFN5</accession>
<evidence type="ECO:0000313" key="3">
    <source>
        <dbReference type="Proteomes" id="UP000324233"/>
    </source>
</evidence>
<evidence type="ECO:0000313" key="2">
    <source>
        <dbReference type="EMBL" id="QEH39054.1"/>
    </source>
</evidence>
<dbReference type="EMBL" id="CP042997">
    <property type="protein sequence ID" value="QEH39054.1"/>
    <property type="molecule type" value="Genomic_DNA"/>
</dbReference>
<organism evidence="2 3">
    <name type="scientific">Aquisphaera giovannonii</name>
    <dbReference type="NCBI Taxonomy" id="406548"/>
    <lineage>
        <taxon>Bacteria</taxon>
        <taxon>Pseudomonadati</taxon>
        <taxon>Planctomycetota</taxon>
        <taxon>Planctomycetia</taxon>
        <taxon>Isosphaerales</taxon>
        <taxon>Isosphaeraceae</taxon>
        <taxon>Aquisphaera</taxon>
    </lineage>
</organism>
<protein>
    <submittedName>
        <fullName evidence="2">Uncharacterized protein</fullName>
    </submittedName>
</protein>
<gene>
    <name evidence="2" type="ORF">OJF2_76660</name>
</gene>
<dbReference type="KEGG" id="agv:OJF2_76660"/>
<name>A0A5B9WFN5_9BACT</name>